<feature type="domain" description="Terpene synthase N-terminal" evidence="1">
    <location>
        <begin position="5"/>
        <end position="211"/>
    </location>
</feature>
<dbReference type="InterPro" id="IPR001906">
    <property type="entry name" value="Terpene_synth_N"/>
</dbReference>
<comment type="caution">
    <text evidence="2">The sequence shown here is derived from an EMBL/GenBank/DDBJ whole genome shotgun (WGS) entry which is preliminary data.</text>
</comment>
<dbReference type="GO" id="GO:0009507">
    <property type="term" value="C:chloroplast"/>
    <property type="evidence" value="ECO:0007669"/>
    <property type="project" value="TreeGrafter"/>
</dbReference>
<feature type="non-terminal residue" evidence="2">
    <location>
        <position position="539"/>
    </location>
</feature>
<protein>
    <recommendedName>
        <fullName evidence="1">Terpene synthase N-terminal domain-containing protein</fullName>
    </recommendedName>
</protein>
<name>A0A5J9VGF5_9POAL</name>
<dbReference type="Gene3D" id="1.10.600.10">
    <property type="entry name" value="Farnesyl Diphosphate Synthase"/>
    <property type="match status" value="1"/>
</dbReference>
<feature type="non-terminal residue" evidence="2">
    <location>
        <position position="1"/>
    </location>
</feature>
<dbReference type="PANTHER" id="PTHR31739:SF46">
    <property type="entry name" value="COPALYL DIPHOSPHATE SYNTHASE3"/>
    <property type="match status" value="1"/>
</dbReference>
<proteinExistence type="predicted"/>
<evidence type="ECO:0000313" key="2">
    <source>
        <dbReference type="EMBL" id="TVU33980.1"/>
    </source>
</evidence>
<dbReference type="InterPro" id="IPR008949">
    <property type="entry name" value="Isoprenoid_synthase_dom_sf"/>
</dbReference>
<dbReference type="OrthoDB" id="2343925at2759"/>
<dbReference type="GO" id="GO:0010333">
    <property type="term" value="F:terpene synthase activity"/>
    <property type="evidence" value="ECO:0007669"/>
    <property type="project" value="InterPro"/>
</dbReference>
<dbReference type="SUPFAM" id="SSF48239">
    <property type="entry name" value="Terpenoid cyclases/Protein prenyltransferases"/>
    <property type="match status" value="1"/>
</dbReference>
<evidence type="ECO:0000313" key="3">
    <source>
        <dbReference type="Proteomes" id="UP000324897"/>
    </source>
</evidence>
<dbReference type="Gene3D" id="1.50.10.160">
    <property type="match status" value="1"/>
</dbReference>
<dbReference type="GO" id="GO:0000287">
    <property type="term" value="F:magnesium ion binding"/>
    <property type="evidence" value="ECO:0007669"/>
    <property type="project" value="TreeGrafter"/>
</dbReference>
<dbReference type="FunFam" id="1.50.10.130:FF:000002">
    <property type="entry name" value="Ent-copalyl diphosphate synthase, chloroplastic"/>
    <property type="match status" value="1"/>
</dbReference>
<dbReference type="InterPro" id="IPR008930">
    <property type="entry name" value="Terpenoid_cyclase/PrenylTrfase"/>
</dbReference>
<dbReference type="Pfam" id="PF01397">
    <property type="entry name" value="Terpene_synth"/>
    <property type="match status" value="1"/>
</dbReference>
<dbReference type="GO" id="GO:0009686">
    <property type="term" value="P:gibberellin biosynthetic process"/>
    <property type="evidence" value="ECO:0007669"/>
    <property type="project" value="TreeGrafter"/>
</dbReference>
<dbReference type="Gene3D" id="1.50.10.130">
    <property type="entry name" value="Terpene synthase, N-terminal domain"/>
    <property type="match status" value="1"/>
</dbReference>
<dbReference type="InterPro" id="IPR050148">
    <property type="entry name" value="Terpene_synthase-like"/>
</dbReference>
<reference evidence="2 3" key="1">
    <citation type="journal article" date="2019" name="Sci. Rep.">
        <title>A high-quality genome of Eragrostis curvula grass provides insights into Poaceae evolution and supports new strategies to enhance forage quality.</title>
        <authorList>
            <person name="Carballo J."/>
            <person name="Santos B.A.C.M."/>
            <person name="Zappacosta D."/>
            <person name="Garbus I."/>
            <person name="Selva J.P."/>
            <person name="Gallo C.A."/>
            <person name="Diaz A."/>
            <person name="Albertini E."/>
            <person name="Caccamo M."/>
            <person name="Echenique V."/>
        </authorList>
    </citation>
    <scope>NUCLEOTIDE SEQUENCE [LARGE SCALE GENOMIC DNA]</scope>
    <source>
        <strain evidence="3">cv. Victoria</strain>
        <tissue evidence="2">Leaf</tissue>
    </source>
</reference>
<dbReference type="Gramene" id="TVU33980">
    <property type="protein sequence ID" value="TVU33980"/>
    <property type="gene ID" value="EJB05_15800"/>
</dbReference>
<gene>
    <name evidence="2" type="ORF">EJB05_15800</name>
</gene>
<keyword evidence="3" id="KW-1185">Reference proteome</keyword>
<evidence type="ECO:0000259" key="1">
    <source>
        <dbReference type="Pfam" id="PF01397"/>
    </source>
</evidence>
<dbReference type="PANTHER" id="PTHR31739">
    <property type="entry name" value="ENT-COPALYL DIPHOSPHATE SYNTHASE, CHLOROPLASTIC"/>
    <property type="match status" value="1"/>
</dbReference>
<dbReference type="SFLD" id="SFLDG01605">
    <property type="entry name" value="Terpene_Cyclase_Like_1_N-term"/>
    <property type="match status" value="1"/>
</dbReference>
<accession>A0A5J9VGF5</accession>
<dbReference type="InterPro" id="IPR036965">
    <property type="entry name" value="Terpene_synth_N_sf"/>
</dbReference>
<sequence>MTGLEWERLFKLRCQDGSFMSSPAPTAYALMQTGDEKCLQFLDRVVHNSKGGVPFTYPVEIFERLWVVDRLQRLGISRYFTSEIAECLDYAYRHWTQKGLPVSRDWPVNDIDDTAMGFRLLRLHGYNVSPDVFTHFEKDSEFVCYPGQSNQSITATYNLYRAAQIAFPGEEVLERANTYSRAFLYERRASGKLKDKWVIAKDLPAEVGYALDFPWRANLPRIETRMYLEQYGGSADVWIGKVLYRMPLICNDLYLEAAKADFSSFQRRCRLEWNGLRKWYDKNDLGAFGVTPERALRAYFLAAANIFEPNRAAERLAWARTVVMAEAVSWYLQCNSGDGSKRERLVRNLENSGRNELTSYRMCVGCRGLEDPTEKALLYAIRDVINLARYDNASYGLREAWKQWLMSWTVKESHEPCEGNTTLLVVRTLEISSGRHSLTEKNSNHSEYCCLERLTSSICCKLGSRVLVQNGVNMEKVEDSECQVDIEMQELARFVLQSCNSINKVTRQTFLHVAKSCYYVAHCSPETIDNHISKVIFED</sequence>
<dbReference type="AlphaFoldDB" id="A0A5J9VGF5"/>
<dbReference type="SUPFAM" id="SSF48576">
    <property type="entry name" value="Terpenoid synthases"/>
    <property type="match status" value="1"/>
</dbReference>
<dbReference type="EMBL" id="RWGY01000009">
    <property type="protein sequence ID" value="TVU33980.1"/>
    <property type="molecule type" value="Genomic_DNA"/>
</dbReference>
<dbReference type="Proteomes" id="UP000324897">
    <property type="component" value="Unassembled WGS sequence"/>
</dbReference>
<dbReference type="SFLD" id="SFLDG01014">
    <property type="entry name" value="Terpene_Cyclase_Like_1_N-term"/>
    <property type="match status" value="1"/>
</dbReference>
<organism evidence="2 3">
    <name type="scientific">Eragrostis curvula</name>
    <name type="common">weeping love grass</name>
    <dbReference type="NCBI Taxonomy" id="38414"/>
    <lineage>
        <taxon>Eukaryota</taxon>
        <taxon>Viridiplantae</taxon>
        <taxon>Streptophyta</taxon>
        <taxon>Embryophyta</taxon>
        <taxon>Tracheophyta</taxon>
        <taxon>Spermatophyta</taxon>
        <taxon>Magnoliopsida</taxon>
        <taxon>Liliopsida</taxon>
        <taxon>Poales</taxon>
        <taxon>Poaceae</taxon>
        <taxon>PACMAD clade</taxon>
        <taxon>Chloridoideae</taxon>
        <taxon>Eragrostideae</taxon>
        <taxon>Eragrostidinae</taxon>
        <taxon>Eragrostis</taxon>
    </lineage>
</organism>